<dbReference type="PANTHER" id="PTHR24260">
    <property type="match status" value="1"/>
</dbReference>
<feature type="signal peptide" evidence="7">
    <location>
        <begin position="1"/>
        <end position="27"/>
    </location>
</feature>
<dbReference type="Gene3D" id="2.40.10.10">
    <property type="entry name" value="Trypsin-like serine proteases"/>
    <property type="match status" value="1"/>
</dbReference>
<gene>
    <name evidence="9" type="ORF">PLXY2_LOCUS10777</name>
</gene>
<proteinExistence type="predicted"/>
<dbReference type="GO" id="GO:0006508">
    <property type="term" value="P:proteolysis"/>
    <property type="evidence" value="ECO:0007669"/>
    <property type="project" value="InterPro"/>
</dbReference>
<dbReference type="AlphaFoldDB" id="A0A8S4FV68"/>
<evidence type="ECO:0000313" key="10">
    <source>
        <dbReference type="Proteomes" id="UP000653454"/>
    </source>
</evidence>
<accession>A0A8S4FV68</accession>
<dbReference type="InterPro" id="IPR018114">
    <property type="entry name" value="TRYPSIN_HIS"/>
</dbReference>
<keyword evidence="7" id="KW-0732">Signal</keyword>
<comment type="function">
    <text evidence="5">Fibrinolytic activity; shows preferential cleavage of Arg-Gly bonds in all three fibrinogen chains. Contact with the caterpillars causes severe bleeding, due the anticoagulant effect of the protein.</text>
</comment>
<evidence type="ECO:0000256" key="3">
    <source>
        <dbReference type="ARBA" id="ARBA00023157"/>
    </source>
</evidence>
<dbReference type="PROSITE" id="PS00134">
    <property type="entry name" value="TRYPSIN_HIS"/>
    <property type="match status" value="1"/>
</dbReference>
<dbReference type="Pfam" id="PF00089">
    <property type="entry name" value="Trypsin"/>
    <property type="match status" value="1"/>
</dbReference>
<keyword evidence="2" id="KW-0800">Toxin</keyword>
<protein>
    <submittedName>
        <fullName evidence="9">(diamondback moth) hypothetical protein</fullName>
    </submittedName>
</protein>
<dbReference type="GO" id="GO:0004252">
    <property type="term" value="F:serine-type endopeptidase activity"/>
    <property type="evidence" value="ECO:0007669"/>
    <property type="project" value="InterPro"/>
</dbReference>
<keyword evidence="10" id="KW-1185">Reference proteome</keyword>
<dbReference type="PROSITE" id="PS50240">
    <property type="entry name" value="TRYPSIN_DOM"/>
    <property type="match status" value="1"/>
</dbReference>
<dbReference type="GO" id="GO:0005576">
    <property type="term" value="C:extracellular region"/>
    <property type="evidence" value="ECO:0007669"/>
    <property type="project" value="UniProtKB-SubCell"/>
</dbReference>
<comment type="caution">
    <text evidence="9">The sequence shown here is derived from an EMBL/GenBank/DDBJ whole genome shotgun (WGS) entry which is preliminary data.</text>
</comment>
<dbReference type="InterPro" id="IPR043504">
    <property type="entry name" value="Peptidase_S1_PA_chymotrypsin"/>
</dbReference>
<dbReference type="InterPro" id="IPR051333">
    <property type="entry name" value="CLIP_Serine_Protease"/>
</dbReference>
<evidence type="ECO:0000256" key="7">
    <source>
        <dbReference type="SAM" id="SignalP"/>
    </source>
</evidence>
<evidence type="ECO:0000259" key="8">
    <source>
        <dbReference type="PROSITE" id="PS50240"/>
    </source>
</evidence>
<dbReference type="GO" id="GO:0090729">
    <property type="term" value="F:toxin activity"/>
    <property type="evidence" value="ECO:0007669"/>
    <property type="project" value="UniProtKB-KW"/>
</dbReference>
<feature type="chain" id="PRO_5035910234" evidence="7">
    <location>
        <begin position="28"/>
        <end position="665"/>
    </location>
</feature>
<dbReference type="SMART" id="SM00020">
    <property type="entry name" value="Tryp_SPc"/>
    <property type="match status" value="1"/>
</dbReference>
<sequence>MAVVNRIKNMLNLFVLLSVIHLSVVKSECDSVVTCLKELSAITGLETVSSHEQIAGNRTKKFTTYIKEVGDNSNDTYTENAEDLDKKIVEFSELLKEQLTQSLIKYESEIFKKHDDNITTLIKTFEVLDDIETVTEPPEQLKTNVSVSKTKDSLEIIADNVTSIAASTNINKEVIMHEFTTEISSTTIKNNDISVSQTDNESSKMNKDDQNLLAELFDLITMGASNTKTKMIKTIDTALKNLHKNVNTTANFEKEAHEKQISTETKNITNIINITNNHDNMKKAATKEATLDQEKNENDGNETINILSIDDKNLNNIYQENYLKYKLIEEQTPEDKDFVYDLIAFDDKNTDYPKIDYVEMYKDTTNEDIGFTTPNLNLIANENKAIIEDITESVVNVVIIPCLENLKNCSVNENTSVGADNSTGTLTTDSCVIRSRSRDVTSTLFPWVAAIFVRDASSSRYTYVCDGAVLSQNSVLTAAHCLRNGSVVIPLKDIIIVLGKLSQKDMDGNEIYKARDVIIHNSYSQDGGVRHDLALLVTETRIEYREKRVEPACLAHGETEAIEAVSTGWNISGDLIPIPFRGGHNDDCLQEHEKQSKNVFCSTYLSDITTCPSYGGIYAERLRDGVWYLRGIQTADEINQRFCVNRNVRYTDLTKYADWLRLNVV</sequence>
<dbReference type="InterPro" id="IPR001254">
    <property type="entry name" value="Trypsin_dom"/>
</dbReference>
<evidence type="ECO:0000313" key="9">
    <source>
        <dbReference type="EMBL" id="CAG9132555.1"/>
    </source>
</evidence>
<evidence type="ECO:0000256" key="4">
    <source>
        <dbReference type="ARBA" id="ARBA00023240"/>
    </source>
</evidence>
<evidence type="ECO:0000256" key="1">
    <source>
        <dbReference type="ARBA" id="ARBA00004239"/>
    </source>
</evidence>
<dbReference type="FunFam" id="2.40.10.10:FF:000068">
    <property type="entry name" value="transmembrane protease serine 2"/>
    <property type="match status" value="1"/>
</dbReference>
<keyword evidence="4" id="KW-1199">Hemostasis impairing toxin</keyword>
<comment type="subcellular location">
    <subcellularLocation>
        <location evidence="1">Secreted</location>
        <location evidence="1">Extracellular space</location>
    </subcellularLocation>
</comment>
<organism evidence="9 10">
    <name type="scientific">Plutella xylostella</name>
    <name type="common">Diamondback moth</name>
    <name type="synonym">Plutella maculipennis</name>
    <dbReference type="NCBI Taxonomy" id="51655"/>
    <lineage>
        <taxon>Eukaryota</taxon>
        <taxon>Metazoa</taxon>
        <taxon>Ecdysozoa</taxon>
        <taxon>Arthropoda</taxon>
        <taxon>Hexapoda</taxon>
        <taxon>Insecta</taxon>
        <taxon>Pterygota</taxon>
        <taxon>Neoptera</taxon>
        <taxon>Endopterygota</taxon>
        <taxon>Lepidoptera</taxon>
        <taxon>Glossata</taxon>
        <taxon>Ditrysia</taxon>
        <taxon>Yponomeutoidea</taxon>
        <taxon>Plutellidae</taxon>
        <taxon>Plutella</taxon>
    </lineage>
</organism>
<dbReference type="Proteomes" id="UP000653454">
    <property type="component" value="Unassembled WGS sequence"/>
</dbReference>
<reference evidence="9" key="1">
    <citation type="submission" date="2020-11" db="EMBL/GenBank/DDBJ databases">
        <authorList>
            <person name="Whiteford S."/>
        </authorList>
    </citation>
    <scope>NUCLEOTIDE SEQUENCE</scope>
</reference>
<feature type="domain" description="Peptidase S1" evidence="8">
    <location>
        <begin position="432"/>
        <end position="665"/>
    </location>
</feature>
<evidence type="ECO:0000256" key="5">
    <source>
        <dbReference type="ARBA" id="ARBA00055534"/>
    </source>
</evidence>
<keyword evidence="3" id="KW-1015">Disulfide bond</keyword>
<evidence type="ECO:0000256" key="2">
    <source>
        <dbReference type="ARBA" id="ARBA00022656"/>
    </source>
</evidence>
<keyword evidence="6" id="KW-1205">Fibrinolytic toxin</keyword>
<dbReference type="PANTHER" id="PTHR24260:SF136">
    <property type="entry name" value="GH08193P-RELATED"/>
    <property type="match status" value="1"/>
</dbReference>
<evidence type="ECO:0000256" key="6">
    <source>
        <dbReference type="ARBA" id="ARBA00084094"/>
    </source>
</evidence>
<dbReference type="InterPro" id="IPR009003">
    <property type="entry name" value="Peptidase_S1_PA"/>
</dbReference>
<dbReference type="EMBL" id="CAJHNJ030000050">
    <property type="protein sequence ID" value="CAG9132555.1"/>
    <property type="molecule type" value="Genomic_DNA"/>
</dbReference>
<dbReference type="SUPFAM" id="SSF50494">
    <property type="entry name" value="Trypsin-like serine proteases"/>
    <property type="match status" value="1"/>
</dbReference>
<name>A0A8S4FV68_PLUXY</name>